<dbReference type="Pfam" id="PF05135">
    <property type="entry name" value="Phage_connect_1"/>
    <property type="match status" value="1"/>
</dbReference>
<protein>
    <recommendedName>
        <fullName evidence="3">Phage gp6-like head-tail connector protein</fullName>
    </recommendedName>
</protein>
<organism evidence="1 2">
    <name type="scientific">Thioclava dalianensis</name>
    <dbReference type="NCBI Taxonomy" id="1185766"/>
    <lineage>
        <taxon>Bacteria</taxon>
        <taxon>Pseudomonadati</taxon>
        <taxon>Pseudomonadota</taxon>
        <taxon>Alphaproteobacteria</taxon>
        <taxon>Rhodobacterales</taxon>
        <taxon>Paracoccaceae</taxon>
        <taxon>Thioclava</taxon>
    </lineage>
</organism>
<keyword evidence="2" id="KW-1185">Reference proteome</keyword>
<name>A0A074THA9_9RHOB</name>
<dbReference type="AlphaFoldDB" id="A0A074THA9"/>
<comment type="caution">
    <text evidence="1">The sequence shown here is derived from an EMBL/GenBank/DDBJ whole genome shotgun (WGS) entry which is preliminary data.</text>
</comment>
<accession>A0A074THA9</accession>
<dbReference type="RefSeq" id="WP_038068630.1">
    <property type="nucleotide sequence ID" value="NZ_FOVB01000008.1"/>
</dbReference>
<dbReference type="STRING" id="1185766.SAMN05216224_10848"/>
<gene>
    <name evidence="1" type="ORF">DL1_11920</name>
</gene>
<dbReference type="EMBL" id="JHEH01000033">
    <property type="protein sequence ID" value="KEP68413.1"/>
    <property type="molecule type" value="Genomic_DNA"/>
</dbReference>
<evidence type="ECO:0008006" key="3">
    <source>
        <dbReference type="Google" id="ProtNLM"/>
    </source>
</evidence>
<dbReference type="InterPro" id="IPR021146">
    <property type="entry name" value="Phage_gp6-like_head-tail"/>
</dbReference>
<proteinExistence type="predicted"/>
<dbReference type="CDD" id="cd08054">
    <property type="entry name" value="gp6"/>
    <property type="match status" value="1"/>
</dbReference>
<dbReference type="InterPro" id="IPR006450">
    <property type="entry name" value="Phage_HK97_gp6-like"/>
</dbReference>
<evidence type="ECO:0000313" key="2">
    <source>
        <dbReference type="Proteomes" id="UP000027725"/>
    </source>
</evidence>
<dbReference type="NCBIfam" id="TIGR01560">
    <property type="entry name" value="put_DNA_pack"/>
    <property type="match status" value="1"/>
</dbReference>
<reference evidence="1 2" key="1">
    <citation type="submission" date="2014-03" db="EMBL/GenBank/DDBJ databases">
        <title>The draft genome sequence of Thioclava dalianensis DLFJ1-1.</title>
        <authorList>
            <person name="Lai Q."/>
            <person name="Shao Z."/>
        </authorList>
    </citation>
    <scope>NUCLEOTIDE SEQUENCE [LARGE SCALE GENOMIC DNA]</scope>
    <source>
        <strain evidence="1 2">DLFJ1-1</strain>
    </source>
</reference>
<dbReference type="OrthoDB" id="8452228at2"/>
<dbReference type="Gene3D" id="1.10.3230.30">
    <property type="entry name" value="Phage gp6-like head-tail connector protein"/>
    <property type="match status" value="1"/>
</dbReference>
<evidence type="ECO:0000313" key="1">
    <source>
        <dbReference type="EMBL" id="KEP68413.1"/>
    </source>
</evidence>
<sequence>MALQVSDLKSHLKIDFNDDDLELDRMLSAATTHAERYLRRDFATEYPGGLPNPIEVAIMQHAASMYRFRETASTSSVTEVHMGWRELLSTYRVFS</sequence>
<dbReference type="Proteomes" id="UP000027725">
    <property type="component" value="Unassembled WGS sequence"/>
</dbReference>